<dbReference type="InterPro" id="IPR036890">
    <property type="entry name" value="HATPase_C_sf"/>
</dbReference>
<gene>
    <name evidence="7" type="ORF">F4553_007658</name>
</gene>
<keyword evidence="8" id="KW-1185">Reference proteome</keyword>
<dbReference type="Gene3D" id="3.30.565.10">
    <property type="entry name" value="Histidine kinase-like ATPase, C-terminal domain"/>
    <property type="match status" value="1"/>
</dbReference>
<dbReference type="Gene3D" id="1.20.5.1930">
    <property type="match status" value="1"/>
</dbReference>
<keyword evidence="4" id="KW-0472">Membrane</keyword>
<evidence type="ECO:0000256" key="2">
    <source>
        <dbReference type="ARBA" id="ARBA00022777"/>
    </source>
</evidence>
<feature type="domain" description="Histidine kinase/HSP90-like ATPase" evidence="5">
    <location>
        <begin position="298"/>
        <end position="391"/>
    </location>
</feature>
<keyword evidence="3" id="KW-0902">Two-component regulatory system</keyword>
<keyword evidence="4" id="KW-0812">Transmembrane</keyword>
<dbReference type="SUPFAM" id="SSF55874">
    <property type="entry name" value="ATPase domain of HSP90 chaperone/DNA topoisomerase II/histidine kinase"/>
    <property type="match status" value="1"/>
</dbReference>
<evidence type="ECO:0000313" key="7">
    <source>
        <dbReference type="EMBL" id="MBB5874224.1"/>
    </source>
</evidence>
<evidence type="ECO:0000313" key="8">
    <source>
        <dbReference type="Proteomes" id="UP000587527"/>
    </source>
</evidence>
<keyword evidence="1" id="KW-0808">Transferase</keyword>
<protein>
    <submittedName>
        <fullName evidence="7">Signal transduction histidine kinase</fullName>
    </submittedName>
</protein>
<sequence>MSDATAQLNQVVAAAAVARSVLLGRAAVTMTATAVGLRLRADPYPQLTALALVAVVTAVALAVLNHDPHVVRHPLPILALDFAAALGLLAVGHGDVAYFCYAVGACALGGVLTGPWALLPAAPHAAVGYLAAADVLDAADASVRLAGFVLAFPTAGLLAAAGAAAITTGVARHLRLSVELVAAAQRSAAASERARLARELHDSVAATLRGVSFAAVALPSSLRRHPALAQRLADTVSQGASAAVAQARDLLDGLRLDRPDEEFAGVIDGMCRQWSKDCGVPVVVRADHADPPVAVRYELCRILQEALRNTAQHAKADQVDVVMGAAGGQLRMRISDDGDGFRMPADAAELREDGHLGVVGMIERARLLGGTLRLASRPGSGTVIDVAVPLPVGTAP</sequence>
<evidence type="ECO:0000256" key="1">
    <source>
        <dbReference type="ARBA" id="ARBA00022679"/>
    </source>
</evidence>
<dbReference type="Pfam" id="PF02518">
    <property type="entry name" value="HATPase_c"/>
    <property type="match status" value="1"/>
</dbReference>
<reference evidence="7 8" key="1">
    <citation type="submission" date="2020-08" db="EMBL/GenBank/DDBJ databases">
        <title>Sequencing the genomes of 1000 actinobacteria strains.</title>
        <authorList>
            <person name="Klenk H.-P."/>
        </authorList>
    </citation>
    <scope>NUCLEOTIDE SEQUENCE [LARGE SCALE GENOMIC DNA]</scope>
    <source>
        <strain evidence="7 8">DSM 45362</strain>
    </source>
</reference>
<accession>A0A841C1J0</accession>
<dbReference type="InterPro" id="IPR050482">
    <property type="entry name" value="Sensor_HK_TwoCompSys"/>
</dbReference>
<feature type="transmembrane region" description="Helical" evidence="4">
    <location>
        <begin position="98"/>
        <end position="119"/>
    </location>
</feature>
<proteinExistence type="predicted"/>
<feature type="transmembrane region" description="Helical" evidence="4">
    <location>
        <begin position="12"/>
        <end position="35"/>
    </location>
</feature>
<dbReference type="EMBL" id="JACHMN010000003">
    <property type="protein sequence ID" value="MBB5874224.1"/>
    <property type="molecule type" value="Genomic_DNA"/>
</dbReference>
<evidence type="ECO:0000259" key="5">
    <source>
        <dbReference type="Pfam" id="PF02518"/>
    </source>
</evidence>
<evidence type="ECO:0000259" key="6">
    <source>
        <dbReference type="Pfam" id="PF07730"/>
    </source>
</evidence>
<dbReference type="Proteomes" id="UP000587527">
    <property type="component" value="Unassembled WGS sequence"/>
</dbReference>
<feature type="domain" description="Signal transduction histidine kinase subgroup 3 dimerisation and phosphoacceptor" evidence="6">
    <location>
        <begin position="192"/>
        <end position="255"/>
    </location>
</feature>
<dbReference type="CDD" id="cd16917">
    <property type="entry name" value="HATPase_UhpB-NarQ-NarX-like"/>
    <property type="match status" value="1"/>
</dbReference>
<feature type="transmembrane region" description="Helical" evidence="4">
    <location>
        <begin position="145"/>
        <end position="166"/>
    </location>
</feature>
<keyword evidence="2 7" id="KW-0418">Kinase</keyword>
<dbReference type="GO" id="GO:0016020">
    <property type="term" value="C:membrane"/>
    <property type="evidence" value="ECO:0007669"/>
    <property type="project" value="InterPro"/>
</dbReference>
<dbReference type="InterPro" id="IPR011712">
    <property type="entry name" value="Sig_transdc_His_kin_sub3_dim/P"/>
</dbReference>
<organism evidence="7 8">
    <name type="scientific">Allocatelliglobosispora scoriae</name>
    <dbReference type="NCBI Taxonomy" id="643052"/>
    <lineage>
        <taxon>Bacteria</taxon>
        <taxon>Bacillati</taxon>
        <taxon>Actinomycetota</taxon>
        <taxon>Actinomycetes</taxon>
        <taxon>Micromonosporales</taxon>
        <taxon>Micromonosporaceae</taxon>
        <taxon>Allocatelliglobosispora</taxon>
    </lineage>
</organism>
<feature type="transmembrane region" description="Helical" evidence="4">
    <location>
        <begin position="47"/>
        <end position="64"/>
    </location>
</feature>
<dbReference type="InterPro" id="IPR003594">
    <property type="entry name" value="HATPase_dom"/>
</dbReference>
<dbReference type="GO" id="GO:0046983">
    <property type="term" value="F:protein dimerization activity"/>
    <property type="evidence" value="ECO:0007669"/>
    <property type="project" value="InterPro"/>
</dbReference>
<dbReference type="AlphaFoldDB" id="A0A841C1J0"/>
<comment type="caution">
    <text evidence="7">The sequence shown here is derived from an EMBL/GenBank/DDBJ whole genome shotgun (WGS) entry which is preliminary data.</text>
</comment>
<dbReference type="GO" id="GO:0000155">
    <property type="term" value="F:phosphorelay sensor kinase activity"/>
    <property type="evidence" value="ECO:0007669"/>
    <property type="project" value="InterPro"/>
</dbReference>
<keyword evidence="4" id="KW-1133">Transmembrane helix</keyword>
<feature type="transmembrane region" description="Helical" evidence="4">
    <location>
        <begin position="70"/>
        <end position="91"/>
    </location>
</feature>
<dbReference type="PANTHER" id="PTHR24421">
    <property type="entry name" value="NITRATE/NITRITE SENSOR PROTEIN NARX-RELATED"/>
    <property type="match status" value="1"/>
</dbReference>
<evidence type="ECO:0000256" key="3">
    <source>
        <dbReference type="ARBA" id="ARBA00023012"/>
    </source>
</evidence>
<evidence type="ECO:0000256" key="4">
    <source>
        <dbReference type="SAM" id="Phobius"/>
    </source>
</evidence>
<dbReference type="Pfam" id="PF07730">
    <property type="entry name" value="HisKA_3"/>
    <property type="match status" value="1"/>
</dbReference>
<dbReference type="RefSeq" id="WP_184846180.1">
    <property type="nucleotide sequence ID" value="NZ_JACHMN010000003.1"/>
</dbReference>
<name>A0A841C1J0_9ACTN</name>